<proteinExistence type="inferred from homology"/>
<evidence type="ECO:0000313" key="4">
    <source>
        <dbReference type="EMBL" id="MPN54649.1"/>
    </source>
</evidence>
<dbReference type="InterPro" id="IPR050288">
    <property type="entry name" value="Cellulose_deg_GH3"/>
</dbReference>
<gene>
    <name evidence="4" type="ORF">SDC9_202321</name>
</gene>
<dbReference type="PANTHER" id="PTHR42715">
    <property type="entry name" value="BETA-GLUCOSIDASE"/>
    <property type="match status" value="1"/>
</dbReference>
<dbReference type="Pfam" id="PF14310">
    <property type="entry name" value="Fn3-like"/>
    <property type="match status" value="1"/>
</dbReference>
<evidence type="ECO:0000256" key="2">
    <source>
        <dbReference type="ARBA" id="ARBA00022801"/>
    </source>
</evidence>
<comment type="similarity">
    <text evidence="1">Belongs to the glycosyl hydrolase 3 family.</text>
</comment>
<reference evidence="4" key="1">
    <citation type="submission" date="2019-08" db="EMBL/GenBank/DDBJ databases">
        <authorList>
            <person name="Kucharzyk K."/>
            <person name="Murdoch R.W."/>
            <person name="Higgins S."/>
            <person name="Loffler F."/>
        </authorList>
    </citation>
    <scope>NUCLEOTIDE SEQUENCE</scope>
</reference>
<dbReference type="InterPro" id="IPR026891">
    <property type="entry name" value="Fn3-like"/>
</dbReference>
<sequence length="111" mass="12275">MSVNVTNTGIRDGEEVVQLYVALPDSELRKSIRSLQGFKRVFLKAGETKTVDFELKPSQMAGRDIDNIAVVKEGKVLVSVGGKQPDETALLQKKTVQKTILLKGDKLYINE</sequence>
<comment type="caution">
    <text evidence="4">The sequence shown here is derived from an EMBL/GenBank/DDBJ whole genome shotgun (WGS) entry which is preliminary data.</text>
</comment>
<keyword evidence="2" id="KW-0378">Hydrolase</keyword>
<organism evidence="4">
    <name type="scientific">bioreactor metagenome</name>
    <dbReference type="NCBI Taxonomy" id="1076179"/>
    <lineage>
        <taxon>unclassified sequences</taxon>
        <taxon>metagenomes</taxon>
        <taxon>ecological metagenomes</taxon>
    </lineage>
</organism>
<evidence type="ECO:0000256" key="1">
    <source>
        <dbReference type="ARBA" id="ARBA00005336"/>
    </source>
</evidence>
<dbReference type="InterPro" id="IPR013783">
    <property type="entry name" value="Ig-like_fold"/>
</dbReference>
<dbReference type="SMART" id="SM01217">
    <property type="entry name" value="Fn3_like"/>
    <property type="match status" value="1"/>
</dbReference>
<dbReference type="AlphaFoldDB" id="A0A645IW45"/>
<dbReference type="EMBL" id="VSSQ01123092">
    <property type="protein sequence ID" value="MPN54649.1"/>
    <property type="molecule type" value="Genomic_DNA"/>
</dbReference>
<evidence type="ECO:0000259" key="3">
    <source>
        <dbReference type="SMART" id="SM01217"/>
    </source>
</evidence>
<protein>
    <recommendedName>
        <fullName evidence="3">Fibronectin type III-like domain-containing protein</fullName>
    </recommendedName>
</protein>
<name>A0A645IW45_9ZZZZ</name>
<accession>A0A645IW45</accession>
<feature type="domain" description="Fibronectin type III-like" evidence="3">
    <location>
        <begin position="15"/>
        <end position="84"/>
    </location>
</feature>
<dbReference type="GO" id="GO:0016787">
    <property type="term" value="F:hydrolase activity"/>
    <property type="evidence" value="ECO:0007669"/>
    <property type="project" value="UniProtKB-KW"/>
</dbReference>
<dbReference type="PANTHER" id="PTHR42715:SF10">
    <property type="entry name" value="BETA-GLUCOSIDASE"/>
    <property type="match status" value="1"/>
</dbReference>
<dbReference type="Gene3D" id="2.60.40.10">
    <property type="entry name" value="Immunoglobulins"/>
    <property type="match status" value="1"/>
</dbReference>